<gene>
    <name evidence="2" type="ORF">AMATHDRAFT_71092</name>
</gene>
<dbReference type="PANTHER" id="PTHR33099">
    <property type="entry name" value="FE2OG DIOXYGENASE DOMAIN-CONTAINING PROTEIN"/>
    <property type="match status" value="1"/>
</dbReference>
<dbReference type="Pfam" id="PF13640">
    <property type="entry name" value="2OG-FeII_Oxy_3"/>
    <property type="match status" value="1"/>
</dbReference>
<name>A0A2A9NDC2_9AGAR</name>
<evidence type="ECO:0000313" key="3">
    <source>
        <dbReference type="Proteomes" id="UP000242287"/>
    </source>
</evidence>
<reference evidence="2 3" key="1">
    <citation type="submission" date="2014-02" db="EMBL/GenBank/DDBJ databases">
        <title>Transposable element dynamics among asymbiotic and ectomycorrhizal Amanita fungi.</title>
        <authorList>
            <consortium name="DOE Joint Genome Institute"/>
            <person name="Hess J."/>
            <person name="Skrede I."/>
            <person name="Wolfe B."/>
            <person name="LaButti K."/>
            <person name="Ohm R.A."/>
            <person name="Grigoriev I.V."/>
            <person name="Pringle A."/>
        </authorList>
    </citation>
    <scope>NUCLEOTIDE SEQUENCE [LARGE SCALE GENOMIC DNA]</scope>
    <source>
        <strain evidence="2 3">SKay4041</strain>
    </source>
</reference>
<dbReference type="AlphaFoldDB" id="A0A2A9NDC2"/>
<keyword evidence="3" id="KW-1185">Reference proteome</keyword>
<evidence type="ECO:0000259" key="1">
    <source>
        <dbReference type="Pfam" id="PF13640"/>
    </source>
</evidence>
<dbReference type="EMBL" id="KZ302292">
    <property type="protein sequence ID" value="PFH45776.1"/>
    <property type="molecule type" value="Genomic_DNA"/>
</dbReference>
<dbReference type="PANTHER" id="PTHR33099:SF7">
    <property type="entry name" value="MYND-TYPE DOMAIN-CONTAINING PROTEIN"/>
    <property type="match status" value="1"/>
</dbReference>
<protein>
    <recommendedName>
        <fullName evidence="1">Prolyl 4-hydroxylase alpha subunit Fe(2+) 2OG dioxygenase domain-containing protein</fullName>
    </recommendedName>
</protein>
<dbReference type="Proteomes" id="UP000242287">
    <property type="component" value="Unassembled WGS sequence"/>
</dbReference>
<dbReference type="OrthoDB" id="124582at2759"/>
<feature type="domain" description="Prolyl 4-hydroxylase alpha subunit Fe(2+) 2OG dioxygenase" evidence="1">
    <location>
        <begin position="138"/>
        <end position="225"/>
    </location>
</feature>
<accession>A0A2A9NDC2</accession>
<sequence length="870" mass="98260">MQVDSDSSNVSDGQSLVCELERVLKENPDFKGSFAYSSLLTQAPNPCLNIEGVGLIGLPLSERDAKVIIGHASQAPYGHGDRTLVNTEVRDTWEISPAYVKFANSKWAAFVDGVANNIICPELGATHVASSPRIEFYKLLLYQTGSHFLPHSDTPKVDGMFATMVILLPSQYTGGQVHLNHANEEKVIDFSAFSLLETAALAWYTDVIHEVKPITSGYRLALSYNIVHISTQISRPIVPGTNKAVAELRNVLRKWQNEEYDYVPENDYVAYVLKHKYCKNDLERGVSCLKGEDAHKMLDVIAMAKEMNFSVYMANLEYYIRGTHEQVSYEKRGLDYHADSDTDESTDLKQNLTIMSVTDLDGVFVGDAARLKIDWSCLVPQSPFVKAEPDQEQRENYTGNESSHVAQWYHRAVLILVPNSHIGSFLISVKGIRYAVNKIHDSTFSAPVDKYLINLFASNLRWSGSATYLAVIRLALRWQDFELWKNVTKQWGTGIYKTDATLMSQALKLFGFENIQTLTEDVVMSTCGSSLDKVEVIGNLLPEMAEVDNSEGTLKWEKGLCMHVIEEFDPIFRIDRYMPTFIYIGQNFGFDCLLQLPLLEDGVFFSSLINLARSLVEQKMSLDSVVQTPPESFSGESKRCTEQLNQAGIQVVIDACFEKATARWCFVNNRNYRGPIHVHERILGLLDLVIYSQRMDLCQNLLGLIEKAPGEICFKLKTIYIPLITPLQGLLKKSQINPCSPPFDRFLRVLIENYLYHMLGTTTGSSRQKIHFHWQGCGCGLCQKMGAILTSADGQGTWFSSHEWSHLEPYVKEVRRFISVCMTCSSQFECKVCLTTECMVVVNWDYRVKEAREFLSLISEEVIQEVIVKN</sequence>
<dbReference type="Gene3D" id="2.60.120.620">
    <property type="entry name" value="q2cbj1_9rhob like domain"/>
    <property type="match status" value="1"/>
</dbReference>
<organism evidence="2 3">
    <name type="scientific">Amanita thiersii Skay4041</name>
    <dbReference type="NCBI Taxonomy" id="703135"/>
    <lineage>
        <taxon>Eukaryota</taxon>
        <taxon>Fungi</taxon>
        <taxon>Dikarya</taxon>
        <taxon>Basidiomycota</taxon>
        <taxon>Agaricomycotina</taxon>
        <taxon>Agaricomycetes</taxon>
        <taxon>Agaricomycetidae</taxon>
        <taxon>Agaricales</taxon>
        <taxon>Pluteineae</taxon>
        <taxon>Amanitaceae</taxon>
        <taxon>Amanita</taxon>
    </lineage>
</organism>
<dbReference type="InterPro" id="IPR044862">
    <property type="entry name" value="Pro_4_hyd_alph_FE2OG_OXY"/>
</dbReference>
<proteinExistence type="predicted"/>
<evidence type="ECO:0000313" key="2">
    <source>
        <dbReference type="EMBL" id="PFH45776.1"/>
    </source>
</evidence>